<evidence type="ECO:0000313" key="11">
    <source>
        <dbReference type="EMBL" id="BBM48864.1"/>
    </source>
</evidence>
<dbReference type="SUPFAM" id="SSF52218">
    <property type="entry name" value="Flavoproteins"/>
    <property type="match status" value="1"/>
</dbReference>
<dbReference type="EMBL" id="AP019834">
    <property type="protein sequence ID" value="BBM46656.1"/>
    <property type="molecule type" value="Genomic_DNA"/>
</dbReference>
<gene>
    <name evidence="12" type="ORF">HMPREF3180_02003</name>
    <name evidence="10" type="ORF">JMUB3933_0131</name>
    <name evidence="11" type="ORF">JMUB3934_0134</name>
</gene>
<dbReference type="Gene3D" id="3.40.50.360">
    <property type="match status" value="1"/>
</dbReference>
<reference evidence="13" key="2">
    <citation type="submission" date="2016-01" db="EMBL/GenBank/DDBJ databases">
        <authorList>
            <person name="Mitreva M."/>
            <person name="Pepin K.H."/>
            <person name="Mihindukulasuriya K.A."/>
            <person name="Fulton R."/>
            <person name="Fronick C."/>
            <person name="O'Laughlin M."/>
            <person name="Miner T."/>
            <person name="Herter B."/>
            <person name="Rosa B.A."/>
            <person name="Cordes M."/>
            <person name="Tomlinson C."/>
            <person name="Wollam A."/>
            <person name="Palsikar V.B."/>
            <person name="Mardis E.R."/>
            <person name="Wilson R.K."/>
        </authorList>
    </citation>
    <scope>NUCLEOTIDE SEQUENCE [LARGE SCALE GENOMIC DNA]</scope>
    <source>
        <strain evidence="13">KA00185</strain>
    </source>
</reference>
<feature type="domain" description="Flavodoxin-like" evidence="9">
    <location>
        <begin position="4"/>
        <end position="161"/>
    </location>
</feature>
<evidence type="ECO:0000256" key="2">
    <source>
        <dbReference type="ARBA" id="ARBA00005267"/>
    </source>
</evidence>
<evidence type="ECO:0000256" key="6">
    <source>
        <dbReference type="ARBA" id="ARBA00022982"/>
    </source>
</evidence>
<evidence type="ECO:0000256" key="1">
    <source>
        <dbReference type="ARBA" id="ARBA00001917"/>
    </source>
</evidence>
<accession>A0A133ZZ80</accession>
<evidence type="ECO:0000313" key="10">
    <source>
        <dbReference type="EMBL" id="BBM46656.1"/>
    </source>
</evidence>
<dbReference type="Proteomes" id="UP000321397">
    <property type="component" value="Chromosome"/>
</dbReference>
<dbReference type="PROSITE" id="PS00201">
    <property type="entry name" value="FLAVODOXIN"/>
    <property type="match status" value="1"/>
</dbReference>
<dbReference type="OrthoDB" id="9790745at2"/>
<keyword evidence="6 8" id="KW-0249">Electron transport</keyword>
<dbReference type="STRING" id="157687.HMPREF3180_02003"/>
<proteinExistence type="inferred from homology"/>
<evidence type="ECO:0000256" key="8">
    <source>
        <dbReference type="PIRNR" id="PIRNR038996"/>
    </source>
</evidence>
<name>A0A133ZZ80_9FUSO</name>
<reference evidence="12" key="1">
    <citation type="submission" date="2016-01" db="EMBL/GenBank/DDBJ databases">
        <authorList>
            <person name="Oliw E.H."/>
        </authorList>
    </citation>
    <scope>NUCLEOTIDE SEQUENCE [LARGE SCALE GENOMIC DNA]</scope>
    <source>
        <strain evidence="12">KA00185</strain>
    </source>
</reference>
<sequence>MAKVGIFFGSTTGVTEDIAHKIAEKIDGAEVFNIDGNEDKLEDYDVLLLGTSTWGFGDLQDDWAAVLDDLASKDLSSKKVGYFGSGDQGTFSDTFMDGIAIIDEEIQKTGATIIGKTSTEGYEFNESRAAKDGEFLGLALDEVNQSELTDERIDAWVEQIQKEF</sequence>
<reference evidence="10 14" key="3">
    <citation type="submission" date="2019-07" db="EMBL/GenBank/DDBJ databases">
        <title>Complete Genome Sequence of Leptotrichia wadei Strain JMUB3933.</title>
        <authorList>
            <person name="Watanabe S."/>
            <person name="Cui L."/>
        </authorList>
    </citation>
    <scope>NUCLEOTIDE SEQUENCE [LARGE SCALE GENOMIC DNA]</scope>
    <source>
        <strain evidence="10 14">JMUB3933</strain>
    </source>
</reference>
<keyword evidence="7" id="KW-0535">Nitrogen fixation</keyword>
<evidence type="ECO:0000313" key="15">
    <source>
        <dbReference type="Proteomes" id="UP000321501"/>
    </source>
</evidence>
<comment type="similarity">
    <text evidence="2 8">Belongs to the flavodoxin family.</text>
</comment>
<evidence type="ECO:0000313" key="14">
    <source>
        <dbReference type="Proteomes" id="UP000321397"/>
    </source>
</evidence>
<evidence type="ECO:0000256" key="7">
    <source>
        <dbReference type="ARBA" id="ARBA00023231"/>
    </source>
</evidence>
<evidence type="ECO:0000313" key="13">
    <source>
        <dbReference type="Proteomes" id="UP000070483"/>
    </source>
</evidence>
<evidence type="ECO:0000256" key="5">
    <source>
        <dbReference type="ARBA" id="ARBA00022643"/>
    </source>
</evidence>
<dbReference type="PIRSF" id="PIRSF038996">
    <property type="entry name" value="FldA"/>
    <property type="match status" value="1"/>
</dbReference>
<reference evidence="11 15" key="4">
    <citation type="submission" date="2019-07" db="EMBL/GenBank/DDBJ databases">
        <title>Complete Genome Sequence of Leptotrichia wadei Strain JMUB3934.</title>
        <authorList>
            <person name="Watanabe S."/>
            <person name="Cui L."/>
        </authorList>
    </citation>
    <scope>NUCLEOTIDE SEQUENCE [LARGE SCALE GENOMIC DNA]</scope>
    <source>
        <strain evidence="11 15">JMUB3934</strain>
    </source>
</reference>
<dbReference type="Proteomes" id="UP000321501">
    <property type="component" value="Chromosome"/>
</dbReference>
<evidence type="ECO:0000313" key="12">
    <source>
        <dbReference type="EMBL" id="KXB60743.1"/>
    </source>
</evidence>
<dbReference type="InterPro" id="IPR008254">
    <property type="entry name" value="Flavodoxin/NO_synth"/>
</dbReference>
<evidence type="ECO:0000256" key="4">
    <source>
        <dbReference type="ARBA" id="ARBA00022630"/>
    </source>
</evidence>
<dbReference type="PATRIC" id="fig|157687.3.peg.2001"/>
<organism evidence="12 13">
    <name type="scientific">Leptotrichia wadei</name>
    <dbReference type="NCBI Taxonomy" id="157687"/>
    <lineage>
        <taxon>Bacteria</taxon>
        <taxon>Fusobacteriati</taxon>
        <taxon>Fusobacteriota</taxon>
        <taxon>Fusobacteriia</taxon>
        <taxon>Fusobacteriales</taxon>
        <taxon>Leptotrichiaceae</taxon>
        <taxon>Leptotrichia</taxon>
    </lineage>
</organism>
<keyword evidence="4 8" id="KW-0285">Flavoprotein</keyword>
<dbReference type="InterPro" id="IPR029039">
    <property type="entry name" value="Flavoprotein-like_sf"/>
</dbReference>
<evidence type="ECO:0000256" key="3">
    <source>
        <dbReference type="ARBA" id="ARBA00022448"/>
    </source>
</evidence>
<protein>
    <recommendedName>
        <fullName evidence="8">Flavodoxin</fullName>
    </recommendedName>
</protein>
<dbReference type="InterPro" id="IPR050619">
    <property type="entry name" value="Flavodoxin"/>
</dbReference>
<dbReference type="NCBIfam" id="NF006738">
    <property type="entry name" value="PRK09267.1-4"/>
    <property type="match status" value="1"/>
</dbReference>
<dbReference type="Pfam" id="PF00258">
    <property type="entry name" value="Flavodoxin_1"/>
    <property type="match status" value="1"/>
</dbReference>
<dbReference type="PRINTS" id="PR00369">
    <property type="entry name" value="FLAVODOXIN"/>
</dbReference>
<dbReference type="RefSeq" id="WP_018499783.1">
    <property type="nucleotide sequence ID" value="NZ_AP019829.2"/>
</dbReference>
<comment type="cofactor">
    <cofactor evidence="1 8">
        <name>FMN</name>
        <dbReference type="ChEBI" id="CHEBI:58210"/>
    </cofactor>
</comment>
<dbReference type="AlphaFoldDB" id="A0A133ZZ80"/>
<keyword evidence="5 8" id="KW-0288">FMN</keyword>
<comment type="function">
    <text evidence="8">Low-potential electron donor to a number of redox enzymes.</text>
</comment>
<dbReference type="EMBL" id="LSDD01000150">
    <property type="protein sequence ID" value="KXB60743.1"/>
    <property type="molecule type" value="Genomic_DNA"/>
</dbReference>
<dbReference type="PROSITE" id="PS50902">
    <property type="entry name" value="FLAVODOXIN_LIKE"/>
    <property type="match status" value="1"/>
</dbReference>
<dbReference type="GO" id="GO:0010181">
    <property type="term" value="F:FMN binding"/>
    <property type="evidence" value="ECO:0007669"/>
    <property type="project" value="UniProtKB-UniRule"/>
</dbReference>
<dbReference type="Proteomes" id="UP000070483">
    <property type="component" value="Unassembled WGS sequence"/>
</dbReference>
<keyword evidence="13" id="KW-1185">Reference proteome</keyword>
<dbReference type="InterPro" id="IPR010086">
    <property type="entry name" value="Flavodoxin_lc"/>
</dbReference>
<dbReference type="PANTHER" id="PTHR42809">
    <property type="entry name" value="FLAVODOXIN 2"/>
    <property type="match status" value="1"/>
</dbReference>
<evidence type="ECO:0000259" key="9">
    <source>
        <dbReference type="PROSITE" id="PS50902"/>
    </source>
</evidence>
<dbReference type="InterPro" id="IPR001226">
    <property type="entry name" value="Flavodoxin_CS"/>
</dbReference>
<dbReference type="InterPro" id="IPR001094">
    <property type="entry name" value="Flavdoxin-like"/>
</dbReference>
<dbReference type="NCBIfam" id="TIGR01752">
    <property type="entry name" value="flav_long"/>
    <property type="match status" value="1"/>
</dbReference>
<keyword evidence="3 8" id="KW-0813">Transport</keyword>
<dbReference type="NCBIfam" id="NF006739">
    <property type="entry name" value="PRK09267.1-5"/>
    <property type="match status" value="1"/>
</dbReference>
<dbReference type="GeneID" id="84803485"/>
<dbReference type="PANTHER" id="PTHR42809:SF1">
    <property type="entry name" value="FLAVODOXIN 1"/>
    <property type="match status" value="1"/>
</dbReference>
<dbReference type="EMBL" id="AP019835">
    <property type="protein sequence ID" value="BBM48864.1"/>
    <property type="molecule type" value="Genomic_DNA"/>
</dbReference>
<dbReference type="GO" id="GO:0009055">
    <property type="term" value="F:electron transfer activity"/>
    <property type="evidence" value="ECO:0007669"/>
    <property type="project" value="UniProtKB-UniRule"/>
</dbReference>